<dbReference type="AlphaFoldDB" id="A0A6M0SVG5"/>
<gene>
    <name evidence="1" type="ORF">EXM65_14535</name>
</gene>
<dbReference type="Proteomes" id="UP000472355">
    <property type="component" value="Unassembled WGS sequence"/>
</dbReference>
<dbReference type="EMBL" id="SGKU01000048">
    <property type="protein sequence ID" value="NFA43745.1"/>
    <property type="molecule type" value="Genomic_DNA"/>
</dbReference>
<organism evidence="1 2">
    <name type="scientific">Clostridium botulinum</name>
    <dbReference type="NCBI Taxonomy" id="1491"/>
    <lineage>
        <taxon>Bacteria</taxon>
        <taxon>Bacillati</taxon>
        <taxon>Bacillota</taxon>
        <taxon>Clostridia</taxon>
        <taxon>Eubacteriales</taxon>
        <taxon>Clostridiaceae</taxon>
        <taxon>Clostridium</taxon>
    </lineage>
</organism>
<comment type="caution">
    <text evidence="1">The sequence shown here is derived from an EMBL/GenBank/DDBJ whole genome shotgun (WGS) entry which is preliminary data.</text>
</comment>
<evidence type="ECO:0000313" key="2">
    <source>
        <dbReference type="Proteomes" id="UP000472355"/>
    </source>
</evidence>
<proteinExistence type="predicted"/>
<protein>
    <submittedName>
        <fullName evidence="1">Uncharacterized protein</fullName>
    </submittedName>
</protein>
<accession>A0A6M0SVG5</accession>
<evidence type="ECO:0000313" key="1">
    <source>
        <dbReference type="EMBL" id="NFA43745.1"/>
    </source>
</evidence>
<sequence>MGENTIKPATFRLNEFKDFATQNSLNQQEAFTSLLNTLELNNAKSTLGGRSNSIEHSKQQLITWLSFILIVLKKTQQLRIV</sequence>
<reference evidence="1 2" key="1">
    <citation type="submission" date="2019-02" db="EMBL/GenBank/DDBJ databases">
        <title>Genome sequencing of Clostridium botulinum clinical isolates.</title>
        <authorList>
            <person name="Brunt J."/>
            <person name="Van Vliet A.H.M."/>
            <person name="Stringer S.C."/>
            <person name="Grant K.A."/>
            <person name="Carter A.C."/>
            <person name="Peck M.W."/>
        </authorList>
    </citation>
    <scope>NUCLEOTIDE SEQUENCE [LARGE SCALE GENOMIC DNA]</scope>
    <source>
        <strain evidence="1 2">H113700579</strain>
    </source>
</reference>
<name>A0A6M0SVG5_CLOBO</name>